<dbReference type="InterPro" id="IPR052362">
    <property type="entry name" value="HTH-GbsR_regulator"/>
</dbReference>
<reference evidence="6" key="1">
    <citation type="submission" date="2016-11" db="EMBL/GenBank/DDBJ databases">
        <authorList>
            <person name="Varghese N."/>
            <person name="Submissions S."/>
        </authorList>
    </citation>
    <scope>NUCLEOTIDE SEQUENCE [LARGE SCALE GENOMIC DNA]</scope>
    <source>
        <strain evidence="6">DSM 29326</strain>
    </source>
</reference>
<keyword evidence="1" id="KW-0805">Transcription regulation</keyword>
<dbReference type="PANTHER" id="PTHR38465:SF1">
    <property type="entry name" value="HTH-TYPE TRANSCRIPTIONAL REGULATOR MJ1563-RELATED"/>
    <property type="match status" value="1"/>
</dbReference>
<protein>
    <recommendedName>
        <fullName evidence="4">HTH marR-type domain-containing protein</fullName>
    </recommendedName>
</protein>
<dbReference type="SUPFAM" id="SSF46785">
    <property type="entry name" value="Winged helix' DNA-binding domain"/>
    <property type="match status" value="1"/>
</dbReference>
<feature type="domain" description="HTH marR-type" evidence="4">
    <location>
        <begin position="25"/>
        <end position="82"/>
    </location>
</feature>
<evidence type="ECO:0000313" key="5">
    <source>
        <dbReference type="EMBL" id="SHF76052.1"/>
    </source>
</evidence>
<accession>A0A1M5EAD0</accession>
<dbReference type="GO" id="GO:0003700">
    <property type="term" value="F:DNA-binding transcription factor activity"/>
    <property type="evidence" value="ECO:0007669"/>
    <property type="project" value="InterPro"/>
</dbReference>
<dbReference type="PANTHER" id="PTHR38465">
    <property type="entry name" value="HTH-TYPE TRANSCRIPTIONAL REGULATOR MJ1563-RELATED"/>
    <property type="match status" value="1"/>
</dbReference>
<dbReference type="InterPro" id="IPR036390">
    <property type="entry name" value="WH_DNA-bd_sf"/>
</dbReference>
<dbReference type="Pfam" id="PF12802">
    <property type="entry name" value="MarR_2"/>
    <property type="match status" value="1"/>
</dbReference>
<dbReference type="InterPro" id="IPR000835">
    <property type="entry name" value="HTH_MarR-typ"/>
</dbReference>
<dbReference type="InterPro" id="IPR036388">
    <property type="entry name" value="WH-like_DNA-bd_sf"/>
</dbReference>
<dbReference type="GO" id="GO:0003677">
    <property type="term" value="F:DNA binding"/>
    <property type="evidence" value="ECO:0007669"/>
    <property type="project" value="UniProtKB-KW"/>
</dbReference>
<organism evidence="5 6">
    <name type="scientific">Loktanella atrilutea</name>
    <dbReference type="NCBI Taxonomy" id="366533"/>
    <lineage>
        <taxon>Bacteria</taxon>
        <taxon>Pseudomonadati</taxon>
        <taxon>Pseudomonadota</taxon>
        <taxon>Alphaproteobacteria</taxon>
        <taxon>Rhodobacterales</taxon>
        <taxon>Roseobacteraceae</taxon>
        <taxon>Loktanella</taxon>
    </lineage>
</organism>
<gene>
    <name evidence="5" type="ORF">SAMN05444339_11211</name>
</gene>
<evidence type="ECO:0000313" key="6">
    <source>
        <dbReference type="Proteomes" id="UP000183987"/>
    </source>
</evidence>
<name>A0A1M5EAD0_LOKAT</name>
<evidence type="ECO:0000256" key="2">
    <source>
        <dbReference type="ARBA" id="ARBA00023125"/>
    </source>
</evidence>
<dbReference type="STRING" id="366533.SAMN05444339_11211"/>
<keyword evidence="2" id="KW-0238">DNA-binding</keyword>
<sequence length="154" mass="17241">MTLRDQTEVREEFIERIGLISQNDGLPRIAGRVLGMFMFDGGVRSFGEITEELQVSKASISSATRILEERSLIKRVGRPGQRQDFFQLVENPFPEMLETITVGLKKAKAEVDESLVQIDPANEGALARVGHYVRFYDTLIALTEAAAKDLAENR</sequence>
<keyword evidence="3" id="KW-0804">Transcription</keyword>
<dbReference type="Proteomes" id="UP000183987">
    <property type="component" value="Unassembled WGS sequence"/>
</dbReference>
<evidence type="ECO:0000256" key="1">
    <source>
        <dbReference type="ARBA" id="ARBA00023015"/>
    </source>
</evidence>
<evidence type="ECO:0000256" key="3">
    <source>
        <dbReference type="ARBA" id="ARBA00023163"/>
    </source>
</evidence>
<dbReference type="OrthoDB" id="2733322at2"/>
<keyword evidence="6" id="KW-1185">Reference proteome</keyword>
<evidence type="ECO:0000259" key="4">
    <source>
        <dbReference type="Pfam" id="PF12802"/>
    </source>
</evidence>
<dbReference type="Gene3D" id="1.10.10.10">
    <property type="entry name" value="Winged helix-like DNA-binding domain superfamily/Winged helix DNA-binding domain"/>
    <property type="match status" value="1"/>
</dbReference>
<dbReference type="RefSeq" id="WP_072858565.1">
    <property type="nucleotide sequence ID" value="NZ_FQUE01000012.1"/>
</dbReference>
<dbReference type="EMBL" id="FQUE01000012">
    <property type="protein sequence ID" value="SHF76052.1"/>
    <property type="molecule type" value="Genomic_DNA"/>
</dbReference>
<proteinExistence type="predicted"/>
<dbReference type="AlphaFoldDB" id="A0A1M5EAD0"/>